<dbReference type="EMBL" id="JBFCZG010000006">
    <property type="protein sequence ID" value="KAL3421394.1"/>
    <property type="molecule type" value="Genomic_DNA"/>
</dbReference>
<evidence type="ECO:0000313" key="4">
    <source>
        <dbReference type="Proteomes" id="UP001629113"/>
    </source>
</evidence>
<evidence type="ECO:0008006" key="5">
    <source>
        <dbReference type="Google" id="ProtNLM"/>
    </source>
</evidence>
<feature type="compositionally biased region" description="Polar residues" evidence="2">
    <location>
        <begin position="270"/>
        <end position="301"/>
    </location>
</feature>
<reference evidence="3 4" key="1">
    <citation type="submission" date="2024-06" db="EMBL/GenBank/DDBJ databases">
        <title>Complete genome of Phlyctema vagabunda strain 19-DSS-EL-015.</title>
        <authorList>
            <person name="Fiorenzani C."/>
        </authorList>
    </citation>
    <scope>NUCLEOTIDE SEQUENCE [LARGE SCALE GENOMIC DNA]</scope>
    <source>
        <strain evidence="3 4">19-DSS-EL-015</strain>
    </source>
</reference>
<dbReference type="CDD" id="cd00067">
    <property type="entry name" value="GAL4"/>
    <property type="match status" value="1"/>
</dbReference>
<keyword evidence="4" id="KW-1185">Reference proteome</keyword>
<protein>
    <recommendedName>
        <fullName evidence="5">Zn(2)-C6 fungal-type domain-containing protein</fullName>
    </recommendedName>
</protein>
<feature type="region of interest" description="Disordered" evidence="2">
    <location>
        <begin position="56"/>
        <end position="89"/>
    </location>
</feature>
<dbReference type="Proteomes" id="UP001629113">
    <property type="component" value="Unassembled WGS sequence"/>
</dbReference>
<name>A0ABR4PDP2_9HELO</name>
<evidence type="ECO:0000256" key="2">
    <source>
        <dbReference type="SAM" id="MobiDB-lite"/>
    </source>
</evidence>
<dbReference type="InterPro" id="IPR001138">
    <property type="entry name" value="Zn2Cys6_DnaBD"/>
</dbReference>
<feature type="region of interest" description="Disordered" evidence="2">
    <location>
        <begin position="1"/>
        <end position="22"/>
    </location>
</feature>
<comment type="caution">
    <text evidence="3">The sequence shown here is derived from an EMBL/GenBank/DDBJ whole genome shotgun (WGS) entry which is preliminary data.</text>
</comment>
<proteinExistence type="predicted"/>
<gene>
    <name evidence="3" type="ORF">PVAG01_07839</name>
</gene>
<accession>A0ABR4PDP2</accession>
<evidence type="ECO:0000313" key="3">
    <source>
        <dbReference type="EMBL" id="KAL3421394.1"/>
    </source>
</evidence>
<sequence>MPKPNPIPIRRRETSDVNKGRIPQLDLRITDSFTKATEPANNTERTQISHAPVRVHVPAAIPSPRPGRQRERRSQAHTGRKRKAYSEKGRLETAAVRRAKACAFCREKKIKCRDTVPPSEIAAISQRVETTTLRQPVSISDIYQETTTYAPLPQSRQSWIPSIEQYVNQPVSSAPVPPLEGHQASWSSQHHVATVALENTNRHFPLRSPTNRHIDSFNDDIHRPVSGLFEAGDNLLGEEIGQISSEHRSTPLPWTWQTVSASHPRGSPSAAYSSVDHTGSQFEPTFGLPSSDTQDLSQQPTPYGDQDTWAGEQPRSRYEQPPLSYSYSQALSEHLFEFAPSRHNDSQSTADPEYSFELSDGVDPRYDYTQNALNLDHFQSDMVSHNQDSSVDYTDVSASGPSLDYSTTYSDRASQAHSKGLYYAWNGEGC</sequence>
<organism evidence="3 4">
    <name type="scientific">Phlyctema vagabunda</name>
    <dbReference type="NCBI Taxonomy" id="108571"/>
    <lineage>
        <taxon>Eukaryota</taxon>
        <taxon>Fungi</taxon>
        <taxon>Dikarya</taxon>
        <taxon>Ascomycota</taxon>
        <taxon>Pezizomycotina</taxon>
        <taxon>Leotiomycetes</taxon>
        <taxon>Helotiales</taxon>
        <taxon>Dermateaceae</taxon>
        <taxon>Phlyctema</taxon>
    </lineage>
</organism>
<feature type="region of interest" description="Disordered" evidence="2">
    <location>
        <begin position="257"/>
        <end position="320"/>
    </location>
</feature>
<evidence type="ECO:0000256" key="1">
    <source>
        <dbReference type="ARBA" id="ARBA00023242"/>
    </source>
</evidence>
<keyword evidence="1" id="KW-0539">Nucleus</keyword>
<feature type="compositionally biased region" description="Basic and acidic residues" evidence="2">
    <location>
        <begin position="10"/>
        <end position="19"/>
    </location>
</feature>